<proteinExistence type="predicted"/>
<sequence>MAKKINVKLILELRDAHMSRNGIASTRHMSRHSVSDVFHIADEKGITYRDVRFLDENEVYRMFYPDKHAVDDLYKDPDYEYIHQELRKTGVTLKLLWQEYKDKCLEDDSIPMGYTKFCEGYGNHVTVNKLTNHLENKPGVKTEVDWSGPTTSYVDTSTGEVVTVYLLPPCLTASILTLSLLAT</sequence>
<evidence type="ECO:0000313" key="1">
    <source>
        <dbReference type="EMBL" id="SEU12902.1"/>
    </source>
</evidence>
<dbReference type="Proteomes" id="UP000182121">
    <property type="component" value="Unassembled WGS sequence"/>
</dbReference>
<evidence type="ECO:0000313" key="2">
    <source>
        <dbReference type="Proteomes" id="UP000182121"/>
    </source>
</evidence>
<dbReference type="RefSeq" id="WP_002587164.1">
    <property type="nucleotide sequence ID" value="NZ_CABKQO010000003.1"/>
</dbReference>
<dbReference type="AlphaFoldDB" id="A0A1I0JSE5"/>
<reference evidence="1 2" key="1">
    <citation type="submission" date="2016-10" db="EMBL/GenBank/DDBJ databases">
        <authorList>
            <person name="Varghese N."/>
            <person name="Submissions S."/>
        </authorList>
    </citation>
    <scope>NUCLEOTIDE SEQUENCE [LARGE SCALE GENOMIC DNA]</scope>
    <source>
        <strain evidence="1 2">NLAE-zl-C196</strain>
    </source>
</reference>
<protein>
    <recommendedName>
        <fullName evidence="3">Transposase</fullName>
    </recommendedName>
</protein>
<dbReference type="EMBL" id="FOIO01000065">
    <property type="protein sequence ID" value="SEU12902.1"/>
    <property type="molecule type" value="Genomic_DNA"/>
</dbReference>
<gene>
    <name evidence="1" type="ORF">SAMN05216521_10655</name>
</gene>
<accession>A0A1I0JSE5</accession>
<organism evidence="1 2">
    <name type="scientific">Enterocloster clostridioformis</name>
    <dbReference type="NCBI Taxonomy" id="1531"/>
    <lineage>
        <taxon>Bacteria</taxon>
        <taxon>Bacillati</taxon>
        <taxon>Bacillota</taxon>
        <taxon>Clostridia</taxon>
        <taxon>Lachnospirales</taxon>
        <taxon>Lachnospiraceae</taxon>
        <taxon>Enterocloster</taxon>
    </lineage>
</organism>
<dbReference type="GeneID" id="89538382"/>
<comment type="caution">
    <text evidence="1">The sequence shown here is derived from an EMBL/GenBank/DDBJ whole genome shotgun (WGS) entry which is preliminary data.</text>
</comment>
<name>A0A1I0JSE5_9FIRM</name>
<evidence type="ECO:0008006" key="3">
    <source>
        <dbReference type="Google" id="ProtNLM"/>
    </source>
</evidence>